<dbReference type="RefSeq" id="WP_171154240.1">
    <property type="nucleotide sequence ID" value="NZ_CP053189.1"/>
</dbReference>
<accession>A0A6M4PM35</accession>
<organism evidence="1 2">
    <name type="scientific">Streptomyces argyrophylli</name>
    <dbReference type="NCBI Taxonomy" id="2726118"/>
    <lineage>
        <taxon>Bacteria</taxon>
        <taxon>Bacillati</taxon>
        <taxon>Actinomycetota</taxon>
        <taxon>Actinomycetes</taxon>
        <taxon>Kitasatosporales</taxon>
        <taxon>Streptomycetaceae</taxon>
        <taxon>Streptomyces</taxon>
    </lineage>
</organism>
<dbReference type="KEGG" id="sarg:HKX69_15940"/>
<evidence type="ECO:0000313" key="1">
    <source>
        <dbReference type="EMBL" id="QJS10806.1"/>
    </source>
</evidence>
<evidence type="ECO:0000313" key="2">
    <source>
        <dbReference type="Proteomes" id="UP000502641"/>
    </source>
</evidence>
<dbReference type="Proteomes" id="UP000502641">
    <property type="component" value="Chromosome"/>
</dbReference>
<dbReference type="EMBL" id="CP053189">
    <property type="protein sequence ID" value="QJS10806.1"/>
    <property type="molecule type" value="Genomic_DNA"/>
</dbReference>
<dbReference type="AlphaFoldDB" id="A0A6M4PM35"/>
<proteinExistence type="predicted"/>
<keyword evidence="2" id="KW-1185">Reference proteome</keyword>
<name>A0A6M4PM35_9ACTN</name>
<protein>
    <submittedName>
        <fullName evidence="1">Uncharacterized protein</fullName>
    </submittedName>
</protein>
<gene>
    <name evidence="1" type="ORF">HKX69_15940</name>
</gene>
<sequence>MGELAKAVARLEEQFEDVRELRKIVERFDMEIAARMDEIETIGGAILDLHGDLDNQIAEYDYMAVEQSAASLRGLVNPAEVLPAIDTVFLLTALRDDESIPDLALPLSALENSDAGEHPRLTQDDLDREFKADLARADQRWEEIWGDHAWKDPDERDSQRAEHRAEAEREAIKDRARRAAAHIEELVDYIGDTLWPDLVEAVEAGDRERAVRALAAACAAARETEPAYKLYEVNLSAQYESSPMSLGAMGEYLRDFETWLRAPKAE</sequence>
<reference evidence="1 2" key="1">
    <citation type="submission" date="2020-05" db="EMBL/GenBank/DDBJ databases">
        <authorList>
            <person name="Li K."/>
        </authorList>
    </citation>
    <scope>NUCLEOTIDE SEQUENCE [LARGE SCALE GENOMIC DNA]</scope>
    <source>
        <strain evidence="2">jing01</strain>
    </source>
</reference>